<evidence type="ECO:0000313" key="3">
    <source>
        <dbReference type="EMBL" id="AGQ19782.1"/>
    </source>
</evidence>
<feature type="domain" description="Oxidoreductase DRL-like catalytic" evidence="2">
    <location>
        <begin position="142"/>
        <end position="303"/>
    </location>
</feature>
<dbReference type="Gene3D" id="3.40.50.720">
    <property type="entry name" value="NAD(P)-binding Rossmann-like Domain"/>
    <property type="match status" value="1"/>
</dbReference>
<dbReference type="AlphaFoldDB" id="S5DXQ6"/>
<evidence type="ECO:0000259" key="1">
    <source>
        <dbReference type="Pfam" id="PF03447"/>
    </source>
</evidence>
<dbReference type="SUPFAM" id="SSF51735">
    <property type="entry name" value="NAD(P)-binding Rossmann-fold domains"/>
    <property type="match status" value="1"/>
</dbReference>
<dbReference type="PANTHER" id="PTHR37850:SF2">
    <property type="entry name" value="SAF DOMAIN PROTEIN"/>
    <property type="match status" value="1"/>
</dbReference>
<sequence length="409" mass="45067">MNQLDKFKTFVEDRSENVKVGLVGAGQMGQGIVAQVSKMYGVDLVCIIDRNQKQLEIASNRYKKHKENQILCSDSIAALDNVELDIVIEATGTPAAGAKVAKNVLNRGINLILLNVETEATIGLALRKEAEKNDAIVTVADGDEPVAALDLYNFAIELSFEVISIGKGKNNPFNTFATPNSLEKEASLKQMNPKMLTSFVDGTKTMVEMTALANFLDFKIDIDGMHGIEATYENINQYYIPKEDGGLLDESQVVDFAFGIAPGVFAVIYSEDDYVNYEMEYLKMGKGPYWTLARPYHLTSLEIPRTIRHIMLEKYSKLSAQSWNVEVVAYAKQDIKPGTNLGSIGGDYIFGKAQKISSSKGLLPIGIAEDSIATKSIAKGNPIAIEDVNAQDNELCEYWDYQNQILDSD</sequence>
<organism evidence="3">
    <name type="scientific">Candidatus Actinomarina minuta</name>
    <dbReference type="NCBI Taxonomy" id="1389454"/>
    <lineage>
        <taxon>Bacteria</taxon>
        <taxon>Bacillati</taxon>
        <taxon>Actinomycetota</taxon>
        <taxon>Actinomycetes</taxon>
        <taxon>Candidatus Actinomarinidae</taxon>
        <taxon>Candidatus Actinomarinales</taxon>
        <taxon>Candidatus Actinomarineae</taxon>
        <taxon>Candidatus Actinomarinaceae</taxon>
        <taxon>Candidatus Actinomarina</taxon>
    </lineage>
</organism>
<feature type="domain" description="Aspartate/homoserine dehydrogenase NAD-binding" evidence="1">
    <location>
        <begin position="24"/>
        <end position="138"/>
    </location>
</feature>
<dbReference type="Pfam" id="PF21135">
    <property type="entry name" value="DRL_cat"/>
    <property type="match status" value="1"/>
</dbReference>
<dbReference type="Pfam" id="PF03447">
    <property type="entry name" value="NAD_binding_3"/>
    <property type="match status" value="1"/>
</dbReference>
<proteinExistence type="predicted"/>
<dbReference type="InterPro" id="IPR036291">
    <property type="entry name" value="NAD(P)-bd_dom_sf"/>
</dbReference>
<evidence type="ECO:0000259" key="2">
    <source>
        <dbReference type="Pfam" id="PF21135"/>
    </source>
</evidence>
<protein>
    <submittedName>
        <fullName evidence="3">Putative homoserine dehydrogenase</fullName>
    </submittedName>
</protein>
<dbReference type="PANTHER" id="PTHR37850">
    <property type="entry name" value="STRU PROTEIN"/>
    <property type="match status" value="1"/>
</dbReference>
<dbReference type="GO" id="GO:0050661">
    <property type="term" value="F:NADP binding"/>
    <property type="evidence" value="ECO:0007669"/>
    <property type="project" value="InterPro"/>
</dbReference>
<name>S5DXQ6_9ACTN</name>
<accession>S5DXQ6</accession>
<dbReference type="GO" id="GO:0016491">
    <property type="term" value="F:oxidoreductase activity"/>
    <property type="evidence" value="ECO:0007669"/>
    <property type="project" value="InterPro"/>
</dbReference>
<dbReference type="InterPro" id="IPR005106">
    <property type="entry name" value="Asp/hSer_DH_NAD-bd"/>
</dbReference>
<dbReference type="EMBL" id="KC811142">
    <property type="protein sequence ID" value="AGQ19782.1"/>
    <property type="molecule type" value="Genomic_DNA"/>
</dbReference>
<reference evidence="3" key="1">
    <citation type="journal article" date="2013" name="Sci. Rep.">
        <title>Metagenomics uncovers a new group of low GC and ultra-small marine Actinobacteria.</title>
        <authorList>
            <person name="Ghai R."/>
            <person name="Mizuno C.M."/>
            <person name="Picazo A."/>
            <person name="Camacho A."/>
            <person name="Rodriguez-Valera F."/>
        </authorList>
    </citation>
    <scope>NUCLEOTIDE SEQUENCE</scope>
</reference>
<dbReference type="InterPro" id="IPR048423">
    <property type="entry name" value="DRL_cat"/>
</dbReference>